<keyword evidence="2" id="KW-1133">Transmembrane helix</keyword>
<reference evidence="3" key="1">
    <citation type="submission" date="2015-06" db="UniProtKB">
        <authorList>
            <consortium name="EnsemblPlants"/>
        </authorList>
    </citation>
    <scope>IDENTIFICATION</scope>
</reference>
<proteinExistence type="predicted"/>
<feature type="transmembrane region" description="Helical" evidence="2">
    <location>
        <begin position="79"/>
        <end position="99"/>
    </location>
</feature>
<accession>R7W1L8</accession>
<name>R7W1L8_AEGTA</name>
<evidence type="ECO:0000313" key="3">
    <source>
        <dbReference type="EnsemblPlants" id="EMT03235"/>
    </source>
</evidence>
<organism evidence="3">
    <name type="scientific">Aegilops tauschii</name>
    <name type="common">Tausch's goatgrass</name>
    <name type="synonym">Aegilops squarrosa</name>
    <dbReference type="NCBI Taxonomy" id="37682"/>
    <lineage>
        <taxon>Eukaryota</taxon>
        <taxon>Viridiplantae</taxon>
        <taxon>Streptophyta</taxon>
        <taxon>Embryophyta</taxon>
        <taxon>Tracheophyta</taxon>
        <taxon>Spermatophyta</taxon>
        <taxon>Magnoliopsida</taxon>
        <taxon>Liliopsida</taxon>
        <taxon>Poales</taxon>
        <taxon>Poaceae</taxon>
        <taxon>BOP clade</taxon>
        <taxon>Pooideae</taxon>
        <taxon>Triticodae</taxon>
        <taxon>Triticeae</taxon>
        <taxon>Triticinae</taxon>
        <taxon>Aegilops</taxon>
    </lineage>
</organism>
<evidence type="ECO:0000256" key="1">
    <source>
        <dbReference type="SAM" id="MobiDB-lite"/>
    </source>
</evidence>
<sequence>MGVKRPRSEVVFTAFPSSLTRTTNDGTPRTRSYTASGSPSPPPVATNGTSTAAAPFLGEAPPSPTGHRRSRREELRRQIICHSVLCLVVAAVLLGGHFYDAMVCANIPSFTVHLAGLDAARPARVVSPAFNLTIRINKTCADRAHVVVSYADVALGWARAEPHDCAGERPGRDVAVVAQGKGWGSRGGCASAWRRSGGGRGCWSSTSSCNLPDLLQVW</sequence>
<keyword evidence="2" id="KW-0812">Transmembrane</keyword>
<evidence type="ECO:0000256" key="2">
    <source>
        <dbReference type="SAM" id="Phobius"/>
    </source>
</evidence>
<dbReference type="PANTHER" id="PTHR33994">
    <property type="entry name" value="OS04G0515000 PROTEIN"/>
    <property type="match status" value="1"/>
</dbReference>
<dbReference type="AlphaFoldDB" id="R7W1L8"/>
<keyword evidence="2" id="KW-0472">Membrane</keyword>
<feature type="compositionally biased region" description="Polar residues" evidence="1">
    <location>
        <begin position="15"/>
        <end position="38"/>
    </location>
</feature>
<dbReference type="EnsemblPlants" id="EMT03235">
    <property type="protein sequence ID" value="EMT03235"/>
    <property type="gene ID" value="F775_43488"/>
</dbReference>
<feature type="region of interest" description="Disordered" evidence="1">
    <location>
        <begin position="14"/>
        <end position="71"/>
    </location>
</feature>
<protein>
    <submittedName>
        <fullName evidence="3">Uncharacterized protein</fullName>
    </submittedName>
</protein>
<dbReference type="PANTHER" id="PTHR33994:SF27">
    <property type="entry name" value="OS01G0771700 PROTEIN"/>
    <property type="match status" value="1"/>
</dbReference>